<dbReference type="AlphaFoldDB" id="A0AAV3YWW0"/>
<dbReference type="EMBL" id="BLXT01001607">
    <property type="protein sequence ID" value="GFN86831.1"/>
    <property type="molecule type" value="Genomic_DNA"/>
</dbReference>
<proteinExistence type="predicted"/>
<sequence>MESQTFSGKCFTVVLKPKKKTPATKDAGPYIFGGLIFRDNSGDKAADLPRASDTRKLIPAAYPYSCWQKVMKKMPS</sequence>
<gene>
    <name evidence="1" type="ORF">PoB_001333700</name>
</gene>
<evidence type="ECO:0000313" key="2">
    <source>
        <dbReference type="Proteomes" id="UP000735302"/>
    </source>
</evidence>
<evidence type="ECO:0000313" key="1">
    <source>
        <dbReference type="EMBL" id="GFN86831.1"/>
    </source>
</evidence>
<organism evidence="1 2">
    <name type="scientific">Plakobranchus ocellatus</name>
    <dbReference type="NCBI Taxonomy" id="259542"/>
    <lineage>
        <taxon>Eukaryota</taxon>
        <taxon>Metazoa</taxon>
        <taxon>Spiralia</taxon>
        <taxon>Lophotrochozoa</taxon>
        <taxon>Mollusca</taxon>
        <taxon>Gastropoda</taxon>
        <taxon>Heterobranchia</taxon>
        <taxon>Euthyneura</taxon>
        <taxon>Panpulmonata</taxon>
        <taxon>Sacoglossa</taxon>
        <taxon>Placobranchoidea</taxon>
        <taxon>Plakobranchidae</taxon>
        <taxon>Plakobranchus</taxon>
    </lineage>
</organism>
<comment type="caution">
    <text evidence="1">The sequence shown here is derived from an EMBL/GenBank/DDBJ whole genome shotgun (WGS) entry which is preliminary data.</text>
</comment>
<keyword evidence="2" id="KW-1185">Reference proteome</keyword>
<dbReference type="Proteomes" id="UP000735302">
    <property type="component" value="Unassembled WGS sequence"/>
</dbReference>
<protein>
    <submittedName>
        <fullName evidence="1">Uncharacterized protein</fullName>
    </submittedName>
</protein>
<reference evidence="1 2" key="1">
    <citation type="journal article" date="2021" name="Elife">
        <title>Chloroplast acquisition without the gene transfer in kleptoplastic sea slugs, Plakobranchus ocellatus.</title>
        <authorList>
            <person name="Maeda T."/>
            <person name="Takahashi S."/>
            <person name="Yoshida T."/>
            <person name="Shimamura S."/>
            <person name="Takaki Y."/>
            <person name="Nagai Y."/>
            <person name="Toyoda A."/>
            <person name="Suzuki Y."/>
            <person name="Arimoto A."/>
            <person name="Ishii H."/>
            <person name="Satoh N."/>
            <person name="Nishiyama T."/>
            <person name="Hasebe M."/>
            <person name="Maruyama T."/>
            <person name="Minagawa J."/>
            <person name="Obokata J."/>
            <person name="Shigenobu S."/>
        </authorList>
    </citation>
    <scope>NUCLEOTIDE SEQUENCE [LARGE SCALE GENOMIC DNA]</scope>
</reference>
<name>A0AAV3YWW0_9GAST</name>
<accession>A0AAV3YWW0</accession>